<dbReference type="Proteomes" id="UP000031668">
    <property type="component" value="Unassembled WGS sequence"/>
</dbReference>
<evidence type="ECO:0000313" key="2">
    <source>
        <dbReference type="Proteomes" id="UP000031668"/>
    </source>
</evidence>
<accession>A0A0C2NDE3</accession>
<protein>
    <submittedName>
        <fullName evidence="1">Uncharacterized protein</fullName>
    </submittedName>
</protein>
<dbReference type="EMBL" id="JWZT01001474">
    <property type="protein sequence ID" value="KII71997.1"/>
    <property type="molecule type" value="Genomic_DNA"/>
</dbReference>
<gene>
    <name evidence="1" type="ORF">RF11_08513</name>
</gene>
<reference evidence="1 2" key="1">
    <citation type="journal article" date="2014" name="Genome Biol. Evol.">
        <title>The genome of the myxosporean Thelohanellus kitauei shows adaptations to nutrient acquisition within its fish host.</title>
        <authorList>
            <person name="Yang Y."/>
            <person name="Xiong J."/>
            <person name="Zhou Z."/>
            <person name="Huo F."/>
            <person name="Miao W."/>
            <person name="Ran C."/>
            <person name="Liu Y."/>
            <person name="Zhang J."/>
            <person name="Feng J."/>
            <person name="Wang M."/>
            <person name="Wang M."/>
            <person name="Wang L."/>
            <person name="Yao B."/>
        </authorList>
    </citation>
    <scope>NUCLEOTIDE SEQUENCE [LARGE SCALE GENOMIC DNA]</scope>
    <source>
        <strain evidence="1">Wuqing</strain>
    </source>
</reference>
<organism evidence="1 2">
    <name type="scientific">Thelohanellus kitauei</name>
    <name type="common">Myxosporean</name>
    <dbReference type="NCBI Taxonomy" id="669202"/>
    <lineage>
        <taxon>Eukaryota</taxon>
        <taxon>Metazoa</taxon>
        <taxon>Cnidaria</taxon>
        <taxon>Myxozoa</taxon>
        <taxon>Myxosporea</taxon>
        <taxon>Bivalvulida</taxon>
        <taxon>Platysporina</taxon>
        <taxon>Myxobolidae</taxon>
        <taxon>Thelohanellus</taxon>
    </lineage>
</organism>
<evidence type="ECO:0000313" key="1">
    <source>
        <dbReference type="EMBL" id="KII71997.1"/>
    </source>
</evidence>
<proteinExistence type="predicted"/>
<comment type="caution">
    <text evidence="1">The sequence shown here is derived from an EMBL/GenBank/DDBJ whole genome shotgun (WGS) entry which is preliminary data.</text>
</comment>
<keyword evidence="2" id="KW-1185">Reference proteome</keyword>
<dbReference type="AlphaFoldDB" id="A0A0C2NDE3"/>
<sequence>MSTVRLSSTGTLAQLQTFRQTVEFLEMYLPHSLIKTVAILSVLGNSRLYPLQMHLDILHHPKAVNFLPRIPRRAVLNLDGTSSKGLLMGAMYEKNYQKHSGKQTI</sequence>
<name>A0A0C2NDE3_THEKT</name>